<dbReference type="AlphaFoldDB" id="A0AAD8QLL2"/>
<comment type="cofactor">
    <cofactor evidence="12">
        <name>Mg(2+)</name>
        <dbReference type="ChEBI" id="CHEBI:18420"/>
    </cofactor>
</comment>
<evidence type="ECO:0000256" key="6">
    <source>
        <dbReference type="ARBA" id="ARBA00022741"/>
    </source>
</evidence>
<evidence type="ECO:0000256" key="8">
    <source>
        <dbReference type="ARBA" id="ARBA00022840"/>
    </source>
</evidence>
<comment type="caution">
    <text evidence="16">The sequence shown here is derived from an EMBL/GenBank/DDBJ whole genome shotgun (WGS) entry which is preliminary data.</text>
</comment>
<keyword evidence="12" id="KW-0460">Magnesium</keyword>
<dbReference type="Pfam" id="PF00069">
    <property type="entry name" value="Pkinase"/>
    <property type="match status" value="1"/>
</dbReference>
<comment type="similarity">
    <text evidence="12">Belongs to the protein kinase superfamily. Ser/Thr protein kinase family. MAP kinase subfamily.</text>
</comment>
<proteinExistence type="inferred from homology"/>
<sequence length="694" mass="77771">MRGGAVPGRGRPESWRAAYREGKEEDGAAWLYIAAARQKMAMRVNPPYGRRNKGKHYYTMWQTMFEIDTKYLPIKPIGRGAYGVVCSSVDQETNEKVAIKKINNVFGNRTDALRMLRELKLLRHLSHENVICLKDIMMPIRRKSFKDVYLVSELMDTDLHQIINSSQLLSNDHCLYFLFQLLQGLKCIHSAGILHRDLKPENLLVNANSDLKICDFGLARTNNTEGQLMTEYVVTRPYRAPELLLGLDSYGTSIDVWSVGCIFAELLGRKPIFRGTGSLDQLKHIVNVLGSVGDADLEFIDNTNTREYIESIPYTPGIPLARMYPQAHPLAIDLLQKMLVFDPSKRISVTEALEHPYMSALYDPSANPPAEEATEGQENLYDDEDGEIPNGPDTSSFKAFLMSFMSASTSSDDSMEIIPEQNLDMEYPTLTPVCTGNKERKGLLSRGKHSIGKIINKAGRIGRFRQKPSHVIDSEIASRTWSVSSGLDLKGSKESASNHKLPAMSEPSMLLSETMRNDLYPSLPLLVQGKNWMLVYSTWRHGISLSTLYRRSMLCAGDSLLIIGDKKGAVFGGLVEAPLRPIMQRKYQGTKNCFVFTNVAGHPVIYRSTGANKYFTFCSPEYLAMGGGGHFALYLDEDLLNGSSSTSETFNNPCLSLSQEFEVKHVELWGFVNASVYDEMLTVCRTEKPGIWNL</sequence>
<keyword evidence="3 12" id="KW-0723">Serine/threonine-protein kinase</keyword>
<dbReference type="SMART" id="SM00220">
    <property type="entry name" value="S_TKc"/>
    <property type="match status" value="1"/>
</dbReference>
<evidence type="ECO:0000256" key="2">
    <source>
        <dbReference type="ARBA" id="ARBA00012411"/>
    </source>
</evidence>
<dbReference type="SMART" id="SM00584">
    <property type="entry name" value="TLDc"/>
    <property type="match status" value="1"/>
</dbReference>
<feature type="domain" description="TLDc" evidence="15">
    <location>
        <begin position="509"/>
        <end position="672"/>
    </location>
</feature>
<keyword evidence="17" id="KW-1185">Reference proteome</keyword>
<keyword evidence="5 12" id="KW-0808">Transferase</keyword>
<keyword evidence="6 11" id="KW-0547">Nucleotide-binding</keyword>
<keyword evidence="8 11" id="KW-0067">ATP-binding</keyword>
<dbReference type="FunFam" id="1.10.510.10:FF:000206">
    <property type="entry name" value="Mitogen-activated protein kinase"/>
    <property type="match status" value="1"/>
</dbReference>
<feature type="binding site" evidence="11">
    <location>
        <position position="101"/>
    </location>
    <ligand>
        <name>ATP</name>
        <dbReference type="ChEBI" id="CHEBI:30616"/>
    </ligand>
</feature>
<evidence type="ECO:0000256" key="1">
    <source>
        <dbReference type="ARBA" id="ARBA00008832"/>
    </source>
</evidence>
<dbReference type="PROSITE" id="PS50011">
    <property type="entry name" value="PROTEIN_KINASE_DOM"/>
    <property type="match status" value="1"/>
</dbReference>
<comment type="catalytic activity">
    <reaction evidence="10">
        <text>L-seryl-[protein] + ATP = O-phospho-L-seryl-[protein] + ADP + H(+)</text>
        <dbReference type="Rhea" id="RHEA:17989"/>
        <dbReference type="Rhea" id="RHEA-COMP:9863"/>
        <dbReference type="Rhea" id="RHEA-COMP:11604"/>
        <dbReference type="ChEBI" id="CHEBI:15378"/>
        <dbReference type="ChEBI" id="CHEBI:29999"/>
        <dbReference type="ChEBI" id="CHEBI:30616"/>
        <dbReference type="ChEBI" id="CHEBI:83421"/>
        <dbReference type="ChEBI" id="CHEBI:456216"/>
        <dbReference type="EC" id="2.7.11.24"/>
    </reaction>
</comment>
<dbReference type="PANTHER" id="PTHR24055">
    <property type="entry name" value="MITOGEN-ACTIVATED PROTEIN KINASE"/>
    <property type="match status" value="1"/>
</dbReference>
<dbReference type="GO" id="GO:0005524">
    <property type="term" value="F:ATP binding"/>
    <property type="evidence" value="ECO:0007669"/>
    <property type="project" value="UniProtKB-UniRule"/>
</dbReference>
<dbReference type="Proteomes" id="UP001231189">
    <property type="component" value="Unassembled WGS sequence"/>
</dbReference>
<evidence type="ECO:0000313" key="17">
    <source>
        <dbReference type="Proteomes" id="UP001231189"/>
    </source>
</evidence>
<feature type="compositionally biased region" description="Acidic residues" evidence="13">
    <location>
        <begin position="372"/>
        <end position="387"/>
    </location>
</feature>
<dbReference type="PROSITE" id="PS01351">
    <property type="entry name" value="MAPK"/>
    <property type="match status" value="1"/>
</dbReference>
<evidence type="ECO:0000259" key="14">
    <source>
        <dbReference type="PROSITE" id="PS50011"/>
    </source>
</evidence>
<dbReference type="PROSITE" id="PS51886">
    <property type="entry name" value="TLDC"/>
    <property type="match status" value="1"/>
</dbReference>
<dbReference type="InterPro" id="IPR000719">
    <property type="entry name" value="Prot_kinase_dom"/>
</dbReference>
<dbReference type="Pfam" id="PF07534">
    <property type="entry name" value="TLD"/>
    <property type="match status" value="1"/>
</dbReference>
<keyword evidence="7 12" id="KW-0418">Kinase</keyword>
<dbReference type="InterPro" id="IPR011009">
    <property type="entry name" value="Kinase-like_dom_sf"/>
</dbReference>
<reference evidence="16" key="1">
    <citation type="submission" date="2023-07" db="EMBL/GenBank/DDBJ databases">
        <title>A chromosome-level genome assembly of Lolium multiflorum.</title>
        <authorList>
            <person name="Chen Y."/>
            <person name="Copetti D."/>
            <person name="Kolliker R."/>
            <person name="Studer B."/>
        </authorList>
    </citation>
    <scope>NUCLEOTIDE SEQUENCE</scope>
    <source>
        <strain evidence="16">02402/16</strain>
        <tissue evidence="16">Leaf</tissue>
    </source>
</reference>
<dbReference type="EMBL" id="JAUUTY010000007">
    <property type="protein sequence ID" value="KAK1605108.1"/>
    <property type="molecule type" value="Genomic_DNA"/>
</dbReference>
<evidence type="ECO:0000256" key="7">
    <source>
        <dbReference type="ARBA" id="ARBA00022777"/>
    </source>
</evidence>
<gene>
    <name evidence="16" type="ORF">QYE76_028781</name>
</gene>
<dbReference type="EC" id="2.7.11.24" evidence="2 12"/>
<keyword evidence="4" id="KW-0597">Phosphoprotein</keyword>
<feature type="region of interest" description="Disordered" evidence="13">
    <location>
        <begin position="363"/>
        <end position="392"/>
    </location>
</feature>
<dbReference type="Gene3D" id="3.30.200.20">
    <property type="entry name" value="Phosphorylase Kinase, domain 1"/>
    <property type="match status" value="1"/>
</dbReference>
<dbReference type="SUPFAM" id="SSF56112">
    <property type="entry name" value="Protein kinase-like (PK-like)"/>
    <property type="match status" value="1"/>
</dbReference>
<dbReference type="InterPro" id="IPR017441">
    <property type="entry name" value="Protein_kinase_ATP_BS"/>
</dbReference>
<accession>A0AAD8QLL2</accession>
<protein>
    <recommendedName>
        <fullName evidence="2 12">Mitogen-activated protein kinase</fullName>
        <ecNumber evidence="2 12">2.7.11.24</ecNumber>
    </recommendedName>
</protein>
<comment type="similarity">
    <text evidence="1">Belongs to the protein kinase superfamily. CMGC Ser/Thr protein kinase family. MAP kinase subfamily.</text>
</comment>
<evidence type="ECO:0000256" key="12">
    <source>
        <dbReference type="RuleBase" id="RU361165"/>
    </source>
</evidence>
<organism evidence="16 17">
    <name type="scientific">Lolium multiflorum</name>
    <name type="common">Italian ryegrass</name>
    <name type="synonym">Lolium perenne subsp. multiflorum</name>
    <dbReference type="NCBI Taxonomy" id="4521"/>
    <lineage>
        <taxon>Eukaryota</taxon>
        <taxon>Viridiplantae</taxon>
        <taxon>Streptophyta</taxon>
        <taxon>Embryophyta</taxon>
        <taxon>Tracheophyta</taxon>
        <taxon>Spermatophyta</taxon>
        <taxon>Magnoliopsida</taxon>
        <taxon>Liliopsida</taxon>
        <taxon>Poales</taxon>
        <taxon>Poaceae</taxon>
        <taxon>BOP clade</taxon>
        <taxon>Pooideae</taxon>
        <taxon>Poodae</taxon>
        <taxon>Poeae</taxon>
        <taxon>Poeae Chloroplast Group 2 (Poeae type)</taxon>
        <taxon>Loliodinae</taxon>
        <taxon>Loliinae</taxon>
        <taxon>Lolium</taxon>
    </lineage>
</organism>
<evidence type="ECO:0000259" key="15">
    <source>
        <dbReference type="PROSITE" id="PS51886"/>
    </source>
</evidence>
<dbReference type="InterPro" id="IPR006571">
    <property type="entry name" value="TLDc_dom"/>
</dbReference>
<evidence type="ECO:0000256" key="10">
    <source>
        <dbReference type="ARBA" id="ARBA00048312"/>
    </source>
</evidence>
<dbReference type="GO" id="GO:0004707">
    <property type="term" value="F:MAP kinase activity"/>
    <property type="evidence" value="ECO:0007669"/>
    <property type="project" value="UniProtKB-EC"/>
</dbReference>
<dbReference type="FunFam" id="3.30.200.20:FF:000046">
    <property type="entry name" value="Mitogen-activated protein kinase"/>
    <property type="match status" value="1"/>
</dbReference>
<evidence type="ECO:0000256" key="4">
    <source>
        <dbReference type="ARBA" id="ARBA00022553"/>
    </source>
</evidence>
<comment type="activity regulation">
    <text evidence="12">Activated by threonine and tyrosine phosphorylation.</text>
</comment>
<evidence type="ECO:0000256" key="11">
    <source>
        <dbReference type="PROSITE-ProRule" id="PRU10141"/>
    </source>
</evidence>
<evidence type="ECO:0000313" key="16">
    <source>
        <dbReference type="EMBL" id="KAK1605108.1"/>
    </source>
</evidence>
<evidence type="ECO:0000256" key="5">
    <source>
        <dbReference type="ARBA" id="ARBA00022679"/>
    </source>
</evidence>
<evidence type="ECO:0000256" key="9">
    <source>
        <dbReference type="ARBA" id="ARBA00047592"/>
    </source>
</evidence>
<comment type="catalytic activity">
    <reaction evidence="9 12">
        <text>L-threonyl-[protein] + ATP = O-phospho-L-threonyl-[protein] + ADP + H(+)</text>
        <dbReference type="Rhea" id="RHEA:46608"/>
        <dbReference type="Rhea" id="RHEA-COMP:11060"/>
        <dbReference type="Rhea" id="RHEA-COMP:11605"/>
        <dbReference type="ChEBI" id="CHEBI:15378"/>
        <dbReference type="ChEBI" id="CHEBI:30013"/>
        <dbReference type="ChEBI" id="CHEBI:30616"/>
        <dbReference type="ChEBI" id="CHEBI:61977"/>
        <dbReference type="ChEBI" id="CHEBI:456216"/>
        <dbReference type="EC" id="2.7.11.24"/>
    </reaction>
</comment>
<dbReference type="InterPro" id="IPR050117">
    <property type="entry name" value="MAPK"/>
</dbReference>
<dbReference type="InterPro" id="IPR003527">
    <property type="entry name" value="MAP_kinase_CS"/>
</dbReference>
<dbReference type="InterPro" id="IPR008271">
    <property type="entry name" value="Ser/Thr_kinase_AS"/>
</dbReference>
<evidence type="ECO:0000256" key="13">
    <source>
        <dbReference type="SAM" id="MobiDB-lite"/>
    </source>
</evidence>
<dbReference type="Gene3D" id="1.10.510.10">
    <property type="entry name" value="Transferase(Phosphotransferase) domain 1"/>
    <property type="match status" value="1"/>
</dbReference>
<feature type="domain" description="Protein kinase" evidence="14">
    <location>
        <begin position="71"/>
        <end position="358"/>
    </location>
</feature>
<dbReference type="PROSITE" id="PS00107">
    <property type="entry name" value="PROTEIN_KINASE_ATP"/>
    <property type="match status" value="1"/>
</dbReference>
<dbReference type="PROSITE" id="PS00108">
    <property type="entry name" value="PROTEIN_KINASE_ST"/>
    <property type="match status" value="1"/>
</dbReference>
<name>A0AAD8QLL2_LOLMU</name>
<evidence type="ECO:0000256" key="3">
    <source>
        <dbReference type="ARBA" id="ARBA00022527"/>
    </source>
</evidence>